<dbReference type="Proteomes" id="UP000202081">
    <property type="component" value="Segment"/>
</dbReference>
<proteinExistence type="predicted"/>
<dbReference type="KEGG" id="vg:30309086"/>
<gene>
    <name evidence="2" type="ORF">P29B0810_013</name>
</gene>
<reference evidence="2 3" key="1">
    <citation type="journal article" date="2016" name="Virology">
        <title>The genomic content and context of auxiliary metabolic genes in marine cyanomyoviruses.</title>
        <authorList>
            <person name="Crummett L.T."/>
            <person name="Puxty R.J."/>
            <person name="Weihe C."/>
            <person name="Marston M.F."/>
            <person name="Martiny J.B."/>
        </authorList>
    </citation>
    <scope>NUCLEOTIDE SEQUENCE [LARGE SCALE GENOMIC DNA]</scope>
    <source>
        <strain evidence="2">0810PA29</strain>
    </source>
</reference>
<feature type="region of interest" description="Disordered" evidence="1">
    <location>
        <begin position="1"/>
        <end position="46"/>
    </location>
</feature>
<sequence length="350" mass="37375">MAHTDLHAATEKRAYGQKKTAPAKTYPTEIAKPTTPDETQETEEQPKFQTWYKGYLTKSEIYERKLPDGLTSALRIDGPDANALVFTDDGSVKILTGKRNTEKGSPGGGKLCIKTWGQQQEHHERSDLKFNYGSDKDKQALTVLCVGDYVEEVKGGTRYINATKVLITATSELVLEGQTIKLQSDGEITMAAPAINTTQTNKKDTVTGEKKTSGAGVDVTEQFDPRSNVVWNSPNIQWNVSQDYQQIVGGCLHQSSVGGAGTLIKSRTFGYYAGTSTNAALAGTKAAGIYSSGEMDLVATSDVVAIGADFSVTTANLNVDAAAVDIVGSGDVSITSAGNVRITGTLIYLN</sequence>
<evidence type="ECO:0000313" key="2">
    <source>
        <dbReference type="EMBL" id="AOV61708.1"/>
    </source>
</evidence>
<dbReference type="GeneID" id="30309086"/>
<protein>
    <submittedName>
        <fullName evidence="2">Putative baseplate lysozyme</fullName>
    </submittedName>
</protein>
<evidence type="ECO:0000256" key="1">
    <source>
        <dbReference type="SAM" id="MobiDB-lite"/>
    </source>
</evidence>
<accession>A0A1D8KSP7</accession>
<name>A0A1D8KSP7_9CAUD</name>
<dbReference type="OrthoDB" id="11086at10239"/>
<organism evidence="2 3">
    <name type="scientific">Synechococcus phage S-WAM2</name>
    <dbReference type="NCBI Taxonomy" id="1815522"/>
    <lineage>
        <taxon>Viruses</taxon>
        <taxon>Duplodnaviria</taxon>
        <taxon>Heunggongvirae</taxon>
        <taxon>Uroviricota</taxon>
        <taxon>Caudoviricetes</taxon>
        <taxon>Pantevenvirales</taxon>
        <taxon>Kyanoviridae</taxon>
        <taxon>Cymopoleiavirus</taxon>
        <taxon>Cymopoleiavirus swam2</taxon>
    </lineage>
</organism>
<feature type="compositionally biased region" description="Basic and acidic residues" evidence="1">
    <location>
        <begin position="1"/>
        <end position="14"/>
    </location>
</feature>
<dbReference type="EMBL" id="KU686211">
    <property type="protein sequence ID" value="AOV61708.1"/>
    <property type="molecule type" value="Genomic_DNA"/>
</dbReference>
<dbReference type="RefSeq" id="YP_009324176.1">
    <property type="nucleotide sequence ID" value="NC_031935.1"/>
</dbReference>
<evidence type="ECO:0000313" key="3">
    <source>
        <dbReference type="Proteomes" id="UP000202081"/>
    </source>
</evidence>
<keyword evidence="3" id="KW-1185">Reference proteome</keyword>